<name>A0A6P2WPT7_BURL3</name>
<evidence type="ECO:0000313" key="2">
    <source>
        <dbReference type="EMBL" id="VWC98606.1"/>
    </source>
</evidence>
<protein>
    <submittedName>
        <fullName evidence="2">Uncharacterized protein</fullName>
    </submittedName>
</protein>
<gene>
    <name evidence="2" type="ORF">BLA39750_02393</name>
</gene>
<dbReference type="EMBL" id="CABVQN010000009">
    <property type="protein sequence ID" value="VWC98606.1"/>
    <property type="molecule type" value="Genomic_DNA"/>
</dbReference>
<dbReference type="AlphaFoldDB" id="A0A6P2WPT7"/>
<dbReference type="Proteomes" id="UP000494110">
    <property type="component" value="Unassembled WGS sequence"/>
</dbReference>
<accession>A0A6P2WPT7</accession>
<feature type="region of interest" description="Disordered" evidence="1">
    <location>
        <begin position="52"/>
        <end position="71"/>
    </location>
</feature>
<evidence type="ECO:0000313" key="3">
    <source>
        <dbReference type="Proteomes" id="UP000494110"/>
    </source>
</evidence>
<sequence>MKRLDVDLHDVVQCFDLCNSWLGDPERIDNLKHQRGQRRTNDLLSGKREFKQRGNITPPFRGVHDGDGTTSLARHIDQGNQDAVGRPGAFPPVAQHKVNGRWMVRPSDRPLDEVDTDN</sequence>
<evidence type="ECO:0000256" key="1">
    <source>
        <dbReference type="SAM" id="MobiDB-lite"/>
    </source>
</evidence>
<proteinExistence type="predicted"/>
<organism evidence="2 3">
    <name type="scientific">Burkholderia lata (strain ATCC 17760 / DSM 23089 / LMG 22485 / NCIMB 9086 / R18194 / 383)</name>
    <dbReference type="NCBI Taxonomy" id="482957"/>
    <lineage>
        <taxon>Bacteria</taxon>
        <taxon>Pseudomonadati</taxon>
        <taxon>Pseudomonadota</taxon>
        <taxon>Betaproteobacteria</taxon>
        <taxon>Burkholderiales</taxon>
        <taxon>Burkholderiaceae</taxon>
        <taxon>Burkholderia</taxon>
        <taxon>Burkholderia cepacia complex</taxon>
    </lineage>
</organism>
<reference evidence="2 3" key="1">
    <citation type="submission" date="2019-09" db="EMBL/GenBank/DDBJ databases">
        <authorList>
            <person name="Depoorter E."/>
        </authorList>
    </citation>
    <scope>NUCLEOTIDE SEQUENCE [LARGE SCALE GENOMIC DNA]</scope>
    <source>
        <strain evidence="2">R-39750</strain>
    </source>
</reference>